<dbReference type="OrthoDB" id="9815602at2"/>
<dbReference type="AlphaFoldDB" id="A0A495A7U1"/>
<dbReference type="InterPro" id="IPR010067">
    <property type="entry name" value="ABC_SsuA_sub-bd"/>
</dbReference>
<dbReference type="PANTHER" id="PTHR30024">
    <property type="entry name" value="ALIPHATIC SULFONATES-BINDING PROTEIN-RELATED"/>
    <property type="match status" value="1"/>
</dbReference>
<dbReference type="InterPro" id="IPR015168">
    <property type="entry name" value="SsuA/THI5"/>
</dbReference>
<organism evidence="6 7">
    <name type="scientific">Oceanobacillus halophilus</name>
    <dbReference type="NCBI Taxonomy" id="930130"/>
    <lineage>
        <taxon>Bacteria</taxon>
        <taxon>Bacillati</taxon>
        <taxon>Bacillota</taxon>
        <taxon>Bacilli</taxon>
        <taxon>Bacillales</taxon>
        <taxon>Bacillaceae</taxon>
        <taxon>Oceanobacillus</taxon>
    </lineage>
</organism>
<keyword evidence="7" id="KW-1185">Reference proteome</keyword>
<dbReference type="NCBIfam" id="TIGR01728">
    <property type="entry name" value="SsuA_fam"/>
    <property type="match status" value="1"/>
</dbReference>
<dbReference type="GO" id="GO:0042626">
    <property type="term" value="F:ATPase-coupled transmembrane transporter activity"/>
    <property type="evidence" value="ECO:0007669"/>
    <property type="project" value="InterPro"/>
</dbReference>
<dbReference type="Gene3D" id="3.40.190.10">
    <property type="entry name" value="Periplasmic binding protein-like II"/>
    <property type="match status" value="3"/>
</dbReference>
<comment type="subcellular location">
    <subcellularLocation>
        <location evidence="1">Periplasm</location>
    </subcellularLocation>
</comment>
<evidence type="ECO:0000259" key="5">
    <source>
        <dbReference type="Pfam" id="PF09084"/>
    </source>
</evidence>
<name>A0A495A7U1_9BACI</name>
<dbReference type="SUPFAM" id="SSF53850">
    <property type="entry name" value="Periplasmic binding protein-like II"/>
    <property type="match status" value="1"/>
</dbReference>
<dbReference type="EMBL" id="RBZP01000002">
    <property type="protein sequence ID" value="RKQ35850.1"/>
    <property type="molecule type" value="Genomic_DNA"/>
</dbReference>
<comment type="caution">
    <text evidence="6">The sequence shown here is derived from an EMBL/GenBank/DDBJ whole genome shotgun (WGS) entry which is preliminary data.</text>
</comment>
<dbReference type="PANTHER" id="PTHR30024:SF47">
    <property type="entry name" value="TAURINE-BINDING PERIPLASMIC PROTEIN"/>
    <property type="match status" value="1"/>
</dbReference>
<evidence type="ECO:0000256" key="4">
    <source>
        <dbReference type="ARBA" id="ARBA00022729"/>
    </source>
</evidence>
<comment type="similarity">
    <text evidence="2">Belongs to the bacterial solute-binding protein SsuA/TauA family.</text>
</comment>
<sequence>MKRPKYMFWLILFSIFFILIFSACDSNTSNINGDEPIASQTITYGGSSWIGHLPAYIAVEKGFFEEQGVDVEFMNFSTSSERMTALASGEIDFASTGAISAISLMAAGDDNFSIFGAPDTYIGQEGIVAKGMTSIEDLRGKKVAVTFASSSHIMLLDIFNQHGLVLNKDVEIINMAGGDIVSSFTTGEIDAGAIWSPHFENLTHVDGAVVLAMDTDTSIYKNYGFGSGPDVLVIRNEFIKDNPNTTEKLVKGYFHSAHWIEENPKEAAELFVTLTNLDIDEQEQIINHVNWLDLEQQKDMLSENGELTGTLEFLASFMTENHLINNSVDVKEWINIDILP</sequence>
<evidence type="ECO:0000256" key="2">
    <source>
        <dbReference type="ARBA" id="ARBA00010742"/>
    </source>
</evidence>
<keyword evidence="4" id="KW-0732">Signal</keyword>
<evidence type="ECO:0000256" key="3">
    <source>
        <dbReference type="ARBA" id="ARBA00022448"/>
    </source>
</evidence>
<protein>
    <submittedName>
        <fullName evidence="6">Aliphatic sulfonate ABC transporter substrate-binding protein</fullName>
    </submittedName>
</protein>
<evidence type="ECO:0000256" key="1">
    <source>
        <dbReference type="ARBA" id="ARBA00004418"/>
    </source>
</evidence>
<evidence type="ECO:0000313" key="7">
    <source>
        <dbReference type="Proteomes" id="UP000269301"/>
    </source>
</evidence>
<gene>
    <name evidence="6" type="ORF">D8M06_06245</name>
</gene>
<dbReference type="PROSITE" id="PS51257">
    <property type="entry name" value="PROKAR_LIPOPROTEIN"/>
    <property type="match status" value="1"/>
</dbReference>
<dbReference type="Pfam" id="PF09084">
    <property type="entry name" value="NMT1"/>
    <property type="match status" value="1"/>
</dbReference>
<proteinExistence type="inferred from homology"/>
<feature type="domain" description="SsuA/THI5-like" evidence="5">
    <location>
        <begin position="51"/>
        <end position="267"/>
    </location>
</feature>
<accession>A0A495A7U1</accession>
<evidence type="ECO:0000313" key="6">
    <source>
        <dbReference type="EMBL" id="RKQ35850.1"/>
    </source>
</evidence>
<dbReference type="GO" id="GO:0042597">
    <property type="term" value="C:periplasmic space"/>
    <property type="evidence" value="ECO:0007669"/>
    <property type="project" value="UniProtKB-SubCell"/>
</dbReference>
<keyword evidence="3" id="KW-0813">Transport</keyword>
<dbReference type="Proteomes" id="UP000269301">
    <property type="component" value="Unassembled WGS sequence"/>
</dbReference>
<reference evidence="6 7" key="1">
    <citation type="journal article" date="2016" name="Int. J. Syst. Evol. Microbiol.">
        <title>Oceanobacillus halophilus sp. nov., a novel moderately halophilic bacterium from a hypersaline lake.</title>
        <authorList>
            <person name="Amoozegar M.A."/>
            <person name="Bagheri M."/>
            <person name="Makhdoumi A."/>
            <person name="Nikou M.M."/>
            <person name="Fazeli S.A.S."/>
            <person name="Schumann P."/>
            <person name="Sproer C."/>
            <person name="Sanchez-Porro C."/>
            <person name="Ventosa A."/>
        </authorList>
    </citation>
    <scope>NUCLEOTIDE SEQUENCE [LARGE SCALE GENOMIC DNA]</scope>
    <source>
        <strain evidence="6 7">DSM 23996</strain>
    </source>
</reference>
<dbReference type="RefSeq" id="WP_121203522.1">
    <property type="nucleotide sequence ID" value="NZ_RBZP01000002.1"/>
</dbReference>
<dbReference type="GO" id="GO:0016020">
    <property type="term" value="C:membrane"/>
    <property type="evidence" value="ECO:0007669"/>
    <property type="project" value="InterPro"/>
</dbReference>